<dbReference type="SUPFAM" id="SSF50199">
    <property type="entry name" value="Staphylococcal nuclease"/>
    <property type="match status" value="1"/>
</dbReference>
<dbReference type="InterPro" id="IPR016071">
    <property type="entry name" value="Staphylococal_nuclease_OB-fold"/>
</dbReference>
<feature type="domain" description="TNase-like" evidence="1">
    <location>
        <begin position="50"/>
        <end position="148"/>
    </location>
</feature>
<dbReference type="Pfam" id="PF00565">
    <property type="entry name" value="SNase"/>
    <property type="match status" value="1"/>
</dbReference>
<dbReference type="InterPro" id="IPR035437">
    <property type="entry name" value="SNase_OB-fold_sf"/>
</dbReference>
<organism evidence="2 3">
    <name type="scientific">Aureimonas fodinaquatilis</name>
    <dbReference type="NCBI Taxonomy" id="2565783"/>
    <lineage>
        <taxon>Bacteria</taxon>
        <taxon>Pseudomonadati</taxon>
        <taxon>Pseudomonadota</taxon>
        <taxon>Alphaproteobacteria</taxon>
        <taxon>Hyphomicrobiales</taxon>
        <taxon>Aurantimonadaceae</taxon>
        <taxon>Aureimonas</taxon>
    </lineage>
</organism>
<protein>
    <submittedName>
        <fullName evidence="2">Thermonuclease family protein</fullName>
    </submittedName>
</protein>
<keyword evidence="3" id="KW-1185">Reference proteome</keyword>
<reference evidence="2 3" key="1">
    <citation type="submission" date="2019-08" db="EMBL/GenBank/DDBJ databases">
        <title>Aureimonas fodiniaquatilis sp. nov., isolated from a coal mine wastewater.</title>
        <authorList>
            <person name="Kim W."/>
        </authorList>
    </citation>
    <scope>NUCLEOTIDE SEQUENCE [LARGE SCALE GENOMIC DNA]</scope>
    <source>
        <strain evidence="2 3">CAU 1482</strain>
    </source>
</reference>
<dbReference type="Proteomes" id="UP000324738">
    <property type="component" value="Unassembled WGS sequence"/>
</dbReference>
<dbReference type="PROSITE" id="PS50830">
    <property type="entry name" value="TNASE_3"/>
    <property type="match status" value="1"/>
</dbReference>
<evidence type="ECO:0000313" key="2">
    <source>
        <dbReference type="EMBL" id="KAA0972741.1"/>
    </source>
</evidence>
<sequence>MRGDVPRLPPLIGGGNRMKSITVAVVLLVVVGSGSLLAAGKAAPAGYELCGSKVRINCIVDGDTLWSNGVKIRIAEIDAPEIIHPRCAAEKNLGEQAAIRLLQLVNDGPFDIKPWHGRSTDKYGRQLRLLVRNGRSLGSILMEEGLARPWTGQRQFWC</sequence>
<dbReference type="Gene3D" id="2.40.50.90">
    <property type="match status" value="1"/>
</dbReference>
<dbReference type="EMBL" id="VTWH01000001">
    <property type="protein sequence ID" value="KAA0972741.1"/>
    <property type="molecule type" value="Genomic_DNA"/>
</dbReference>
<accession>A0A5B0E487</accession>
<evidence type="ECO:0000259" key="1">
    <source>
        <dbReference type="PROSITE" id="PS50830"/>
    </source>
</evidence>
<gene>
    <name evidence="2" type="ORF">FPY71_05405</name>
</gene>
<comment type="caution">
    <text evidence="2">The sequence shown here is derived from an EMBL/GenBank/DDBJ whole genome shotgun (WGS) entry which is preliminary data.</text>
</comment>
<name>A0A5B0E487_9HYPH</name>
<dbReference type="AlphaFoldDB" id="A0A5B0E487"/>
<dbReference type="OrthoDB" id="9805504at2"/>
<proteinExistence type="predicted"/>
<evidence type="ECO:0000313" key="3">
    <source>
        <dbReference type="Proteomes" id="UP000324738"/>
    </source>
</evidence>